<dbReference type="InterPro" id="IPR037523">
    <property type="entry name" value="VOC_core"/>
</dbReference>
<evidence type="ECO:0000259" key="1">
    <source>
        <dbReference type="PROSITE" id="PS51819"/>
    </source>
</evidence>
<dbReference type="Pfam" id="PF00903">
    <property type="entry name" value="Glyoxalase"/>
    <property type="match status" value="1"/>
</dbReference>
<accession>A0A5C7FJG1</accession>
<dbReference type="RefSeq" id="WP_147928965.1">
    <property type="nucleotide sequence ID" value="NZ_VOXD01000002.1"/>
</dbReference>
<comment type="caution">
    <text evidence="2">The sequence shown here is derived from an EMBL/GenBank/DDBJ whole genome shotgun (WGS) entry which is preliminary data.</text>
</comment>
<name>A0A5C7FJG1_9BACT</name>
<dbReference type="SUPFAM" id="SSF54593">
    <property type="entry name" value="Glyoxalase/Bleomycin resistance protein/Dihydroxybiphenyl dioxygenase"/>
    <property type="match status" value="1"/>
</dbReference>
<dbReference type="AlphaFoldDB" id="A0A5C7FJG1"/>
<sequence length="125" mass="14443">MNLNQVTLPTLDLAQSISFYETLGLRLIVHAPPRYARFECPNGDSTFSLHLVDELPSGEGSYTYFECEDLDERVVALQAAGLDFDTQPTDETWRWREARLRDPDNNRLILFWAGEDRKNPPWRLG</sequence>
<evidence type="ECO:0000313" key="3">
    <source>
        <dbReference type="Proteomes" id="UP000321907"/>
    </source>
</evidence>
<gene>
    <name evidence="2" type="ORF">FUA23_01635</name>
</gene>
<dbReference type="InterPro" id="IPR004360">
    <property type="entry name" value="Glyas_Fos-R_dOase_dom"/>
</dbReference>
<dbReference type="PROSITE" id="PS51819">
    <property type="entry name" value="VOC"/>
    <property type="match status" value="1"/>
</dbReference>
<dbReference type="OrthoDB" id="9810880at2"/>
<dbReference type="InterPro" id="IPR029068">
    <property type="entry name" value="Glyas_Bleomycin-R_OHBP_Dase"/>
</dbReference>
<dbReference type="Gene3D" id="3.10.180.10">
    <property type="entry name" value="2,3-Dihydroxybiphenyl 1,2-Dioxygenase, domain 1"/>
    <property type="match status" value="1"/>
</dbReference>
<evidence type="ECO:0000313" key="2">
    <source>
        <dbReference type="EMBL" id="TXF91425.1"/>
    </source>
</evidence>
<organism evidence="2 3">
    <name type="scientific">Neolewinella aurantiaca</name>
    <dbReference type="NCBI Taxonomy" id="2602767"/>
    <lineage>
        <taxon>Bacteria</taxon>
        <taxon>Pseudomonadati</taxon>
        <taxon>Bacteroidota</taxon>
        <taxon>Saprospiria</taxon>
        <taxon>Saprospirales</taxon>
        <taxon>Lewinellaceae</taxon>
        <taxon>Neolewinella</taxon>
    </lineage>
</organism>
<proteinExistence type="predicted"/>
<dbReference type="EMBL" id="VOXD01000002">
    <property type="protein sequence ID" value="TXF91425.1"/>
    <property type="molecule type" value="Genomic_DNA"/>
</dbReference>
<keyword evidence="3" id="KW-1185">Reference proteome</keyword>
<feature type="domain" description="VOC" evidence="1">
    <location>
        <begin position="2"/>
        <end position="113"/>
    </location>
</feature>
<dbReference type="Proteomes" id="UP000321907">
    <property type="component" value="Unassembled WGS sequence"/>
</dbReference>
<protein>
    <submittedName>
        <fullName evidence="2">VOC family protein</fullName>
    </submittedName>
</protein>
<reference evidence="2 3" key="1">
    <citation type="submission" date="2019-08" db="EMBL/GenBank/DDBJ databases">
        <title>Lewinella sp. strain SSH13 Genome sequencing and assembly.</title>
        <authorList>
            <person name="Kim I."/>
        </authorList>
    </citation>
    <scope>NUCLEOTIDE SEQUENCE [LARGE SCALE GENOMIC DNA]</scope>
    <source>
        <strain evidence="2 3">SSH13</strain>
    </source>
</reference>